<comment type="catalytic activity">
    <reaction evidence="8">
        <text>uroporphyrinogen III + 4 H(+) = coproporphyrinogen III + 4 CO2</text>
        <dbReference type="Rhea" id="RHEA:19865"/>
        <dbReference type="ChEBI" id="CHEBI:15378"/>
        <dbReference type="ChEBI" id="CHEBI:16526"/>
        <dbReference type="ChEBI" id="CHEBI:57308"/>
        <dbReference type="ChEBI" id="CHEBI:57309"/>
        <dbReference type="EC" id="4.1.1.37"/>
    </reaction>
</comment>
<dbReference type="GO" id="GO:0005829">
    <property type="term" value="C:cytosol"/>
    <property type="evidence" value="ECO:0007669"/>
    <property type="project" value="TreeGrafter"/>
</dbReference>
<dbReference type="UniPathway" id="UPA00251">
    <property type="reaction ID" value="UER00321"/>
</dbReference>
<evidence type="ECO:0000256" key="3">
    <source>
        <dbReference type="ARBA" id="ARBA00012288"/>
    </source>
</evidence>
<evidence type="ECO:0000256" key="5">
    <source>
        <dbReference type="ARBA" id="ARBA00023239"/>
    </source>
</evidence>
<evidence type="ECO:0000256" key="4">
    <source>
        <dbReference type="ARBA" id="ARBA00022793"/>
    </source>
</evidence>
<feature type="domain" description="Uroporphyrinogen decarboxylase (URO-D)" evidence="10">
    <location>
        <begin position="16"/>
        <end position="25"/>
    </location>
</feature>
<evidence type="ECO:0000256" key="6">
    <source>
        <dbReference type="ARBA" id="ARBA00023244"/>
    </source>
</evidence>
<dbReference type="InterPro" id="IPR006361">
    <property type="entry name" value="Uroporphyrinogen_deCO2ase_HemE"/>
</dbReference>
<reference evidence="12" key="1">
    <citation type="submission" date="2016-10" db="EMBL/GenBank/DDBJ databases">
        <authorList>
            <person name="Varghese N."/>
            <person name="Submissions S."/>
        </authorList>
    </citation>
    <scope>NUCLEOTIDE SEQUENCE [LARGE SCALE GENOMIC DNA]</scope>
    <source>
        <strain evidence="12">DSM 8415</strain>
    </source>
</reference>
<dbReference type="PANTHER" id="PTHR21091:SF169">
    <property type="entry name" value="UROPORPHYRINOGEN DECARBOXYLASE"/>
    <property type="match status" value="1"/>
</dbReference>
<evidence type="ECO:0000313" key="11">
    <source>
        <dbReference type="EMBL" id="SDB95749.1"/>
    </source>
</evidence>
<dbReference type="PANTHER" id="PTHR21091">
    <property type="entry name" value="METHYLTETRAHYDROFOLATE:HOMOCYSTEINE METHYLTRANSFERASE RELATED"/>
    <property type="match status" value="1"/>
</dbReference>
<dbReference type="GO" id="GO:0006782">
    <property type="term" value="P:protoporphyrinogen IX biosynthetic process"/>
    <property type="evidence" value="ECO:0007669"/>
    <property type="project" value="UniProtKB-UniPathway"/>
</dbReference>
<dbReference type="PROSITE" id="PS00906">
    <property type="entry name" value="UROD_1"/>
    <property type="match status" value="1"/>
</dbReference>
<dbReference type="Gene3D" id="3.20.20.210">
    <property type="match status" value="1"/>
</dbReference>
<comment type="pathway">
    <text evidence="1 8">Porphyrin-containing compound metabolism; protoporphyrin-IX biosynthesis; coproporphyrinogen-III from 5-aminolevulinate: step 4/4.</text>
</comment>
<dbReference type="InterPro" id="IPR000257">
    <property type="entry name" value="Uroporphyrinogen_deCOase"/>
</dbReference>
<name>A0A1G6HNA9_9BACT</name>
<dbReference type="GO" id="GO:0004853">
    <property type="term" value="F:uroporphyrinogen decarboxylase activity"/>
    <property type="evidence" value="ECO:0007669"/>
    <property type="project" value="UniProtKB-UniRule"/>
</dbReference>
<keyword evidence="4 8" id="KW-0210">Decarboxylase</keyword>
<dbReference type="RefSeq" id="WP_092127315.1">
    <property type="nucleotide sequence ID" value="NZ_FMYU01000001.1"/>
</dbReference>
<dbReference type="EMBL" id="FMYU01000001">
    <property type="protein sequence ID" value="SDB95749.1"/>
    <property type="molecule type" value="Genomic_DNA"/>
</dbReference>
<accession>A0A1G6HNA9</accession>
<dbReference type="OrthoDB" id="9806656at2"/>
<comment type="similarity">
    <text evidence="2 9">Belongs to the uroporphyrinogen decarboxylase family.</text>
</comment>
<dbReference type="EC" id="4.1.1.37" evidence="3 7"/>
<evidence type="ECO:0000256" key="7">
    <source>
        <dbReference type="NCBIfam" id="TIGR01464"/>
    </source>
</evidence>
<evidence type="ECO:0000256" key="2">
    <source>
        <dbReference type="ARBA" id="ARBA00009935"/>
    </source>
</evidence>
<sequence length="323" mass="37327">MFFLDRLNGIKGQDTPVWLMRQAGRALKEYRDLRRNYSFLQMCTTPELIAKTTLLPIETLNVDAAILFSDILIPLLALNAKIFYHEGTSPVVDIDINNLYYDGLFNKLNFVFEGIKLIKTLTKKPLIGFAAAPFTLYCYLFNDAKFYSPKAFIYQEKEKFKNIMEILTNLTIDYLNAQLQSGCDCYQLFDSWAGILAAKTYKDYIFEYNFKILESIKKPSIYFAHSANHLLDYILKLPSSAYSFDWKVELDQISQKTNKCLQGNLDNTILLTDKNTIKKHTLELLNSMKGKLYIFNLGHGVLPQTPQDNLKFLVDTIHEYNNC</sequence>
<dbReference type="SUPFAM" id="SSF51726">
    <property type="entry name" value="UROD/MetE-like"/>
    <property type="match status" value="1"/>
</dbReference>
<gene>
    <name evidence="11" type="ORF">SAMN05660835_00046</name>
</gene>
<proteinExistence type="inferred from homology"/>
<evidence type="ECO:0000256" key="1">
    <source>
        <dbReference type="ARBA" id="ARBA00004804"/>
    </source>
</evidence>
<keyword evidence="12" id="KW-1185">Reference proteome</keyword>
<evidence type="ECO:0000313" key="12">
    <source>
        <dbReference type="Proteomes" id="UP000199411"/>
    </source>
</evidence>
<dbReference type="InterPro" id="IPR038071">
    <property type="entry name" value="UROD/MetE-like_sf"/>
</dbReference>
<keyword evidence="6 8" id="KW-0627">Porphyrin biosynthesis</keyword>
<keyword evidence="5 8" id="KW-0456">Lyase</keyword>
<dbReference type="Pfam" id="PF01208">
    <property type="entry name" value="URO-D"/>
    <property type="match status" value="1"/>
</dbReference>
<dbReference type="AlphaFoldDB" id="A0A1G6HNA9"/>
<organism evidence="11 12">
    <name type="scientific">Desulfurella multipotens</name>
    <dbReference type="NCBI Taxonomy" id="79269"/>
    <lineage>
        <taxon>Bacteria</taxon>
        <taxon>Pseudomonadati</taxon>
        <taxon>Campylobacterota</taxon>
        <taxon>Desulfurellia</taxon>
        <taxon>Desulfurellales</taxon>
        <taxon>Desulfurellaceae</taxon>
        <taxon>Desulfurella</taxon>
    </lineage>
</organism>
<evidence type="ECO:0000259" key="10">
    <source>
        <dbReference type="PROSITE" id="PS00906"/>
    </source>
</evidence>
<dbReference type="NCBIfam" id="TIGR01464">
    <property type="entry name" value="hemE"/>
    <property type="match status" value="1"/>
</dbReference>
<evidence type="ECO:0000256" key="9">
    <source>
        <dbReference type="RuleBase" id="RU004169"/>
    </source>
</evidence>
<evidence type="ECO:0000256" key="8">
    <source>
        <dbReference type="RuleBase" id="RU000554"/>
    </source>
</evidence>
<dbReference type="Proteomes" id="UP000199411">
    <property type="component" value="Unassembled WGS sequence"/>
</dbReference>
<protein>
    <recommendedName>
        <fullName evidence="3 7">Uroporphyrinogen decarboxylase</fullName>
        <ecNumber evidence="3 7">4.1.1.37</ecNumber>
    </recommendedName>
</protein>